<proteinExistence type="predicted"/>
<gene>
    <name evidence="3" type="ORF">METZ01_LOCUS233488</name>
</gene>
<dbReference type="GO" id="GO:0000162">
    <property type="term" value="P:L-tryptophan biosynthetic process"/>
    <property type="evidence" value="ECO:0007669"/>
    <property type="project" value="TreeGrafter"/>
</dbReference>
<evidence type="ECO:0000313" key="3">
    <source>
        <dbReference type="EMBL" id="SVB80634.1"/>
    </source>
</evidence>
<evidence type="ECO:0000256" key="1">
    <source>
        <dbReference type="ARBA" id="ARBA00022962"/>
    </source>
</evidence>
<dbReference type="EMBL" id="UINC01058406">
    <property type="protein sequence ID" value="SVB80634.1"/>
    <property type="molecule type" value="Genomic_DNA"/>
</dbReference>
<evidence type="ECO:0000259" key="2">
    <source>
        <dbReference type="Pfam" id="PF00117"/>
    </source>
</evidence>
<dbReference type="SUPFAM" id="SSF52317">
    <property type="entry name" value="Class I glutamine amidotransferase-like"/>
    <property type="match status" value="1"/>
</dbReference>
<protein>
    <recommendedName>
        <fullName evidence="2">Glutamine amidotransferase domain-containing protein</fullName>
    </recommendedName>
</protein>
<dbReference type="PROSITE" id="PS51273">
    <property type="entry name" value="GATASE_TYPE_1"/>
    <property type="match status" value="1"/>
</dbReference>
<accession>A0A382H094</accession>
<dbReference type="Pfam" id="PF00117">
    <property type="entry name" value="GATase"/>
    <property type="match status" value="1"/>
</dbReference>
<organism evidence="3">
    <name type="scientific">marine metagenome</name>
    <dbReference type="NCBI Taxonomy" id="408172"/>
    <lineage>
        <taxon>unclassified sequences</taxon>
        <taxon>metagenomes</taxon>
        <taxon>ecological metagenomes</taxon>
    </lineage>
</organism>
<dbReference type="AlphaFoldDB" id="A0A382H094"/>
<dbReference type="PANTHER" id="PTHR43418:SF4">
    <property type="entry name" value="MULTIFUNCTIONAL TRYPTOPHAN BIOSYNTHESIS PROTEIN"/>
    <property type="match status" value="1"/>
</dbReference>
<dbReference type="InterPro" id="IPR017926">
    <property type="entry name" value="GATASE"/>
</dbReference>
<feature type="domain" description="Glutamine amidotransferase" evidence="2">
    <location>
        <begin position="23"/>
        <end position="208"/>
    </location>
</feature>
<name>A0A382H094_9ZZZZ</name>
<dbReference type="PANTHER" id="PTHR43418">
    <property type="entry name" value="MULTIFUNCTIONAL TRYPTOPHAN BIOSYNTHESIS PROTEIN-RELATED"/>
    <property type="match status" value="1"/>
</dbReference>
<keyword evidence="1" id="KW-0315">Glutamine amidotransferase</keyword>
<dbReference type="GO" id="GO:0005829">
    <property type="term" value="C:cytosol"/>
    <property type="evidence" value="ECO:0007669"/>
    <property type="project" value="TreeGrafter"/>
</dbReference>
<reference evidence="3" key="1">
    <citation type="submission" date="2018-05" db="EMBL/GenBank/DDBJ databases">
        <authorList>
            <person name="Lanie J.A."/>
            <person name="Ng W.-L."/>
            <person name="Kazmierczak K.M."/>
            <person name="Andrzejewski T.M."/>
            <person name="Davidsen T.M."/>
            <person name="Wayne K.J."/>
            <person name="Tettelin H."/>
            <person name="Glass J.I."/>
            <person name="Rusch D."/>
            <person name="Podicherti R."/>
            <person name="Tsui H.-C.T."/>
            <person name="Winkler M.E."/>
        </authorList>
    </citation>
    <scope>NUCLEOTIDE SEQUENCE</scope>
</reference>
<dbReference type="GO" id="GO:0004049">
    <property type="term" value="F:anthranilate synthase activity"/>
    <property type="evidence" value="ECO:0007669"/>
    <property type="project" value="TreeGrafter"/>
</dbReference>
<dbReference type="InterPro" id="IPR050472">
    <property type="entry name" value="Anth_synth/Amidotransfase"/>
</dbReference>
<dbReference type="Gene3D" id="3.40.50.880">
    <property type="match status" value="1"/>
</dbReference>
<dbReference type="InterPro" id="IPR029062">
    <property type="entry name" value="Class_I_gatase-like"/>
</dbReference>
<sequence>MRPNIGISLRITYAKDYDEKRDSLSHDWPKLMEKLGVNIVFIPNSLKNVHSYLTELNLSGFIISGGDNVGDDVERDKTEIEMIKFATKNKIPLFGVCRGMQIINKFFDGTVSVNEKSNHVGKHHTVNIVNRNFFRFFKNRNAKVNSFHNNLIYTENLGCDLIPFATVSGDGTVEGFFHKFFPIIGVMWHPERRTTLESKTLLKHFFVKNPLFIH</sequence>